<comment type="caution">
    <text evidence="2">The sequence shown here is derived from an EMBL/GenBank/DDBJ whole genome shotgun (WGS) entry which is preliminary data.</text>
</comment>
<evidence type="ECO:0000313" key="2">
    <source>
        <dbReference type="EMBL" id="KWX09562.1"/>
    </source>
</evidence>
<accession>A0A132NIM4</accession>
<dbReference type="RefSeq" id="WP_067420735.1">
    <property type="nucleotide sequence ID" value="NZ_JYIK01000782.1"/>
</dbReference>
<reference evidence="3" key="1">
    <citation type="submission" date="2015-02" db="EMBL/GenBank/DDBJ databases">
        <title>Physiological reanalysis, assessment of diazotrophy, and genome sequences of multiple isolates of Streptomyces thermoautotrophicus.</title>
        <authorList>
            <person name="MacKellar D.C."/>
            <person name="Lieber L."/>
            <person name="Norman J."/>
            <person name="Bolger A."/>
            <person name="Tobin C."/>
            <person name="Murray J.W."/>
            <person name="Friesen M."/>
            <person name="Prell J."/>
        </authorList>
    </citation>
    <scope>NUCLEOTIDE SEQUENCE [LARGE SCALE GENOMIC DNA]</scope>
    <source>
        <strain evidence="3">UBT1</strain>
    </source>
</reference>
<feature type="compositionally biased region" description="Basic residues" evidence="1">
    <location>
        <begin position="83"/>
        <end position="93"/>
    </location>
</feature>
<name>A0A132NIM4_9ACTN</name>
<feature type="region of interest" description="Disordered" evidence="1">
    <location>
        <begin position="1"/>
        <end position="38"/>
    </location>
</feature>
<gene>
    <name evidence="2" type="ORF">TR74_08840</name>
</gene>
<feature type="compositionally biased region" description="Low complexity" evidence="1">
    <location>
        <begin position="69"/>
        <end position="80"/>
    </location>
</feature>
<dbReference type="Proteomes" id="UP000070598">
    <property type="component" value="Unassembled WGS sequence"/>
</dbReference>
<organism evidence="2 3">
    <name type="scientific">Carbonactinospora thermoautotrophica</name>
    <dbReference type="NCBI Taxonomy" id="1469144"/>
    <lineage>
        <taxon>Bacteria</taxon>
        <taxon>Bacillati</taxon>
        <taxon>Actinomycetota</taxon>
        <taxon>Actinomycetes</taxon>
        <taxon>Kitasatosporales</taxon>
        <taxon>Carbonactinosporaceae</taxon>
        <taxon>Carbonactinospora</taxon>
    </lineage>
</organism>
<evidence type="ECO:0000256" key="1">
    <source>
        <dbReference type="SAM" id="MobiDB-lite"/>
    </source>
</evidence>
<sequence>MPRVDACPLGARQQVDEPLGERAGAATRRGRGGEPGGSAVEVVLTAGGIGRTTSSVRIPLVRVVAVAARTQTAAAESAETVHSRRRRSARRPS</sequence>
<dbReference type="EMBL" id="JYIK01000782">
    <property type="protein sequence ID" value="KWX09562.1"/>
    <property type="molecule type" value="Genomic_DNA"/>
</dbReference>
<dbReference type="AlphaFoldDB" id="A0A132NIM4"/>
<evidence type="ECO:0000313" key="3">
    <source>
        <dbReference type="Proteomes" id="UP000070598"/>
    </source>
</evidence>
<protein>
    <submittedName>
        <fullName evidence="2">Uncharacterized protein</fullName>
    </submittedName>
</protein>
<proteinExistence type="predicted"/>
<feature type="region of interest" description="Disordered" evidence="1">
    <location>
        <begin position="69"/>
        <end position="93"/>
    </location>
</feature>